<dbReference type="PhylomeDB" id="A0A068UVR2"/>
<organism evidence="4 5">
    <name type="scientific">Coffea canephora</name>
    <name type="common">Robusta coffee</name>
    <dbReference type="NCBI Taxonomy" id="49390"/>
    <lineage>
        <taxon>Eukaryota</taxon>
        <taxon>Viridiplantae</taxon>
        <taxon>Streptophyta</taxon>
        <taxon>Embryophyta</taxon>
        <taxon>Tracheophyta</taxon>
        <taxon>Spermatophyta</taxon>
        <taxon>Magnoliopsida</taxon>
        <taxon>eudicotyledons</taxon>
        <taxon>Gunneridae</taxon>
        <taxon>Pentapetalae</taxon>
        <taxon>asterids</taxon>
        <taxon>lamiids</taxon>
        <taxon>Gentianales</taxon>
        <taxon>Rubiaceae</taxon>
        <taxon>Ixoroideae</taxon>
        <taxon>Gardenieae complex</taxon>
        <taxon>Bertiereae - Coffeeae clade</taxon>
        <taxon>Coffeeae</taxon>
        <taxon>Coffea</taxon>
    </lineage>
</organism>
<dbReference type="OrthoDB" id="18170at2759"/>
<dbReference type="AlphaFoldDB" id="A0A068UVR2"/>
<dbReference type="GO" id="GO:0016765">
    <property type="term" value="F:transferase activity, transferring alkyl or aryl (other than methyl) groups"/>
    <property type="evidence" value="ECO:0007669"/>
    <property type="project" value="TreeGrafter"/>
</dbReference>
<keyword evidence="3" id="KW-0732">Signal</keyword>
<proteinExistence type="inferred from homology"/>
<dbReference type="EMBL" id="HG739148">
    <property type="protein sequence ID" value="CDP12392.1"/>
    <property type="molecule type" value="Genomic_DNA"/>
</dbReference>
<evidence type="ECO:0000256" key="3">
    <source>
        <dbReference type="SAM" id="SignalP"/>
    </source>
</evidence>
<keyword evidence="2" id="KW-0808">Transferase</keyword>
<gene>
    <name evidence="4" type="ORF">GSCOC_T00035905001</name>
</gene>
<dbReference type="GO" id="GO:0006744">
    <property type="term" value="P:ubiquinone biosynthetic process"/>
    <property type="evidence" value="ECO:0007669"/>
    <property type="project" value="TreeGrafter"/>
</dbReference>
<dbReference type="Gene3D" id="1.10.357.140">
    <property type="entry name" value="UbiA prenyltransferase"/>
    <property type="match status" value="1"/>
</dbReference>
<feature type="signal peptide" evidence="3">
    <location>
        <begin position="1"/>
        <end position="16"/>
    </location>
</feature>
<dbReference type="InterPro" id="IPR044878">
    <property type="entry name" value="UbiA_sf"/>
</dbReference>
<dbReference type="Proteomes" id="UP000295252">
    <property type="component" value="Chromosome VI"/>
</dbReference>
<evidence type="ECO:0000313" key="4">
    <source>
        <dbReference type="EMBL" id="CDP12392.1"/>
    </source>
</evidence>
<dbReference type="Gramene" id="CDP12392">
    <property type="protein sequence ID" value="CDP12392"/>
    <property type="gene ID" value="GSCOC_T00035905001"/>
</dbReference>
<evidence type="ECO:0000256" key="1">
    <source>
        <dbReference type="ARBA" id="ARBA00005985"/>
    </source>
</evidence>
<protein>
    <submittedName>
        <fullName evidence="4">Uncharacterized protein</fullName>
    </submittedName>
</protein>
<accession>A0A068UVR2</accession>
<dbReference type="PANTHER" id="PTHR11048:SF28">
    <property type="entry name" value="4-HYDROXYBENZOATE POLYPRENYLTRANSFERASE, MITOCHONDRIAL"/>
    <property type="match status" value="1"/>
</dbReference>
<reference evidence="5" key="1">
    <citation type="journal article" date="2014" name="Science">
        <title>The coffee genome provides insight into the convergent evolution of caffeine biosynthesis.</title>
        <authorList>
            <person name="Denoeud F."/>
            <person name="Carretero-Paulet L."/>
            <person name="Dereeper A."/>
            <person name="Droc G."/>
            <person name="Guyot R."/>
            <person name="Pietrella M."/>
            <person name="Zheng C."/>
            <person name="Alberti A."/>
            <person name="Anthony F."/>
            <person name="Aprea G."/>
            <person name="Aury J.M."/>
            <person name="Bento P."/>
            <person name="Bernard M."/>
            <person name="Bocs S."/>
            <person name="Campa C."/>
            <person name="Cenci A."/>
            <person name="Combes M.C."/>
            <person name="Crouzillat D."/>
            <person name="Da Silva C."/>
            <person name="Daddiego L."/>
            <person name="De Bellis F."/>
            <person name="Dussert S."/>
            <person name="Garsmeur O."/>
            <person name="Gayraud T."/>
            <person name="Guignon V."/>
            <person name="Jahn K."/>
            <person name="Jamilloux V."/>
            <person name="Joet T."/>
            <person name="Labadie K."/>
            <person name="Lan T."/>
            <person name="Leclercq J."/>
            <person name="Lepelley M."/>
            <person name="Leroy T."/>
            <person name="Li L.T."/>
            <person name="Librado P."/>
            <person name="Lopez L."/>
            <person name="Munoz A."/>
            <person name="Noel B."/>
            <person name="Pallavicini A."/>
            <person name="Perrotta G."/>
            <person name="Poncet V."/>
            <person name="Pot D."/>
            <person name="Priyono X."/>
            <person name="Rigoreau M."/>
            <person name="Rouard M."/>
            <person name="Rozas J."/>
            <person name="Tranchant-Dubreuil C."/>
            <person name="VanBuren R."/>
            <person name="Zhang Q."/>
            <person name="Andrade A.C."/>
            <person name="Argout X."/>
            <person name="Bertrand B."/>
            <person name="de Kochko A."/>
            <person name="Graziosi G."/>
            <person name="Henry R.J."/>
            <person name="Jayarama X."/>
            <person name="Ming R."/>
            <person name="Nagai C."/>
            <person name="Rounsley S."/>
            <person name="Sankoff D."/>
            <person name="Giuliano G."/>
            <person name="Albert V.A."/>
            <person name="Wincker P."/>
            <person name="Lashermes P."/>
        </authorList>
    </citation>
    <scope>NUCLEOTIDE SEQUENCE [LARGE SCALE GENOMIC DNA]</scope>
    <source>
        <strain evidence="5">cv. DH200-94</strain>
    </source>
</reference>
<dbReference type="PANTHER" id="PTHR11048">
    <property type="entry name" value="PRENYLTRANSFERASES"/>
    <property type="match status" value="1"/>
</dbReference>
<dbReference type="STRING" id="49390.A0A068UVR2"/>
<dbReference type="InParanoid" id="A0A068UVR2"/>
<feature type="chain" id="PRO_5001655148" evidence="3">
    <location>
        <begin position="17"/>
        <end position="61"/>
    </location>
</feature>
<evidence type="ECO:0000313" key="5">
    <source>
        <dbReference type="Proteomes" id="UP000295252"/>
    </source>
</evidence>
<dbReference type="InterPro" id="IPR039653">
    <property type="entry name" value="Prenyltransferase"/>
</dbReference>
<comment type="similarity">
    <text evidence="1">Belongs to the UbiA prenyltransferase family.</text>
</comment>
<dbReference type="GO" id="GO:0005743">
    <property type="term" value="C:mitochondrial inner membrane"/>
    <property type="evidence" value="ECO:0007669"/>
    <property type="project" value="TreeGrafter"/>
</dbReference>
<keyword evidence="5" id="KW-1185">Reference proteome</keyword>
<sequence>MCSRLLWISSLRLIFTCPLMKIITHWPQAQLGLTMNWGALYSWAAVKGSLDPAIVLPLLGL</sequence>
<evidence type="ECO:0000256" key="2">
    <source>
        <dbReference type="ARBA" id="ARBA00022679"/>
    </source>
</evidence>
<name>A0A068UVR2_COFCA</name>